<evidence type="ECO:0000259" key="1">
    <source>
        <dbReference type="Pfam" id="PF20030"/>
    </source>
</evidence>
<dbReference type="PANTHER" id="PTHR32204">
    <property type="entry name" value="ATPASE RAVA"/>
    <property type="match status" value="1"/>
</dbReference>
<dbReference type="PANTHER" id="PTHR32204:SF0">
    <property type="entry name" value="ATPASE RAVA"/>
    <property type="match status" value="1"/>
</dbReference>
<dbReference type="EMBL" id="JAYGHT010000135">
    <property type="protein sequence ID" value="MEA5521632.1"/>
    <property type="molecule type" value="Genomic_DNA"/>
</dbReference>
<dbReference type="InterPro" id="IPR027417">
    <property type="entry name" value="P-loop_NTPase"/>
</dbReference>
<feature type="domain" description="MoxR" evidence="1">
    <location>
        <begin position="7"/>
        <end position="124"/>
    </location>
</feature>
<dbReference type="Proteomes" id="UP001301728">
    <property type="component" value="Unassembled WGS sequence"/>
</dbReference>
<comment type="caution">
    <text evidence="2">The sequence shown here is derived from an EMBL/GenBank/DDBJ whole genome shotgun (WGS) entry which is preliminary data.</text>
</comment>
<protein>
    <submittedName>
        <fullName evidence="2">AAA family ATPase</fullName>
    </submittedName>
</protein>
<dbReference type="InterPro" id="IPR050513">
    <property type="entry name" value="RavA_ATPases"/>
</dbReference>
<evidence type="ECO:0000313" key="3">
    <source>
        <dbReference type="Proteomes" id="UP001301728"/>
    </source>
</evidence>
<proteinExistence type="predicted"/>
<sequence>MVGAFGDSRYFETQLHEGSVPDLLIGNISVKELTESDRLIRNYRGKLPDVEVAYVDEVFNANSVTLHSLHSILNERIFDSGDGIVKVPLISLFGAANIAPKDNNLQAFADRFLYKPWLQDLQKESNTLKQIHREINGNDPKITTTFTLAELEEAQRQIKAIAFPQPTAEALAKIVGFLKAQKGIVISTRKVRWLVGFLKAIAWIRGEHSLGRHLLPEFLPDCCWLKNYDSETHDIEEVAHLVCPEPASIAKEMTSKLVRGIKQVYRTD</sequence>
<dbReference type="InterPro" id="IPR045427">
    <property type="entry name" value="MoxR"/>
</dbReference>
<gene>
    <name evidence="2" type="ORF">VB854_22085</name>
</gene>
<reference evidence="2 3" key="1">
    <citation type="submission" date="2023-12" db="EMBL/GenBank/DDBJ databases">
        <title>Baltic Sea Cyanobacteria.</title>
        <authorList>
            <person name="Delbaje E."/>
            <person name="Fewer D.P."/>
            <person name="Shishido T.K."/>
        </authorList>
    </citation>
    <scope>NUCLEOTIDE SEQUENCE [LARGE SCALE GENOMIC DNA]</scope>
    <source>
        <strain evidence="2 3">CCNP 1315</strain>
    </source>
</reference>
<evidence type="ECO:0000313" key="2">
    <source>
        <dbReference type="EMBL" id="MEA5521632.1"/>
    </source>
</evidence>
<dbReference type="RefSeq" id="WP_323273283.1">
    <property type="nucleotide sequence ID" value="NZ_JAYGHT010000135.1"/>
</dbReference>
<accession>A0ABU5U360</accession>
<name>A0ABU5U360_9CYAN</name>
<organism evidence="2 3">
    <name type="scientific">Limnoraphis robusta CCNP1315</name>
    <dbReference type="NCBI Taxonomy" id="3110306"/>
    <lineage>
        <taxon>Bacteria</taxon>
        <taxon>Bacillati</taxon>
        <taxon>Cyanobacteriota</taxon>
        <taxon>Cyanophyceae</taxon>
        <taxon>Oscillatoriophycideae</taxon>
        <taxon>Oscillatoriales</taxon>
        <taxon>Sirenicapillariaceae</taxon>
        <taxon>Limnoraphis</taxon>
    </lineage>
</organism>
<dbReference type="Pfam" id="PF20030">
    <property type="entry name" value="bpMoxR"/>
    <property type="match status" value="1"/>
</dbReference>
<dbReference type="Gene3D" id="3.40.50.300">
    <property type="entry name" value="P-loop containing nucleotide triphosphate hydrolases"/>
    <property type="match status" value="1"/>
</dbReference>
<keyword evidence="3" id="KW-1185">Reference proteome</keyword>